<feature type="compositionally biased region" description="Basic and acidic residues" evidence="1">
    <location>
        <begin position="9"/>
        <end position="26"/>
    </location>
</feature>
<evidence type="ECO:0000313" key="2">
    <source>
        <dbReference type="EMBL" id="SFC04261.1"/>
    </source>
</evidence>
<organism evidence="2 3">
    <name type="scientific">Parapedobacter composti</name>
    <dbReference type="NCBI Taxonomy" id="623281"/>
    <lineage>
        <taxon>Bacteria</taxon>
        <taxon>Pseudomonadati</taxon>
        <taxon>Bacteroidota</taxon>
        <taxon>Sphingobacteriia</taxon>
        <taxon>Sphingobacteriales</taxon>
        <taxon>Sphingobacteriaceae</taxon>
        <taxon>Parapedobacter</taxon>
    </lineage>
</organism>
<evidence type="ECO:0000313" key="3">
    <source>
        <dbReference type="Proteomes" id="UP000199577"/>
    </source>
</evidence>
<feature type="region of interest" description="Disordered" evidence="1">
    <location>
        <begin position="1"/>
        <end position="81"/>
    </location>
</feature>
<evidence type="ECO:0000256" key="1">
    <source>
        <dbReference type="SAM" id="MobiDB-lite"/>
    </source>
</evidence>
<protein>
    <submittedName>
        <fullName evidence="2">Uncharacterized protein</fullName>
    </submittedName>
</protein>
<proteinExistence type="predicted"/>
<name>A0A1I1FYB2_9SPHI</name>
<feature type="compositionally biased region" description="Acidic residues" evidence="1">
    <location>
        <begin position="71"/>
        <end position="81"/>
    </location>
</feature>
<dbReference type="STRING" id="623281.SAMN05421747_103231"/>
<reference evidence="2 3" key="1">
    <citation type="submission" date="2016-10" db="EMBL/GenBank/DDBJ databases">
        <authorList>
            <person name="de Groot N.N."/>
        </authorList>
    </citation>
    <scope>NUCLEOTIDE SEQUENCE [LARGE SCALE GENOMIC DNA]</scope>
    <source>
        <strain evidence="2 3">DSM 22900</strain>
    </source>
</reference>
<keyword evidence="3" id="KW-1185">Reference proteome</keyword>
<dbReference type="EMBL" id="FOLL01000003">
    <property type="protein sequence ID" value="SFC04261.1"/>
    <property type="molecule type" value="Genomic_DNA"/>
</dbReference>
<dbReference type="OrthoDB" id="711506at2"/>
<dbReference type="RefSeq" id="WP_090972130.1">
    <property type="nucleotide sequence ID" value="NZ_FOLL01000003.1"/>
</dbReference>
<dbReference type="Proteomes" id="UP000199577">
    <property type="component" value="Unassembled WGS sequence"/>
</dbReference>
<gene>
    <name evidence="2" type="ORF">SAMN05421747_103231</name>
</gene>
<accession>A0A1I1FYB2</accession>
<feature type="compositionally biased region" description="Basic and acidic residues" evidence="1">
    <location>
        <begin position="38"/>
        <end position="55"/>
    </location>
</feature>
<dbReference type="AlphaFoldDB" id="A0A1I1FYB2"/>
<sequence length="81" mass="9104">MEIPANKKPLTDEEKRERGIEEHERANYSAYPPDEEKETARRNPSDIRETDDAQKTDTGASDLAGTASGNLEEDDLPDDEK</sequence>